<evidence type="ECO:0000256" key="12">
    <source>
        <dbReference type="SAM" id="Phobius"/>
    </source>
</evidence>
<evidence type="ECO:0000256" key="7">
    <source>
        <dbReference type="ARBA" id="ARBA00022989"/>
    </source>
</evidence>
<dbReference type="GO" id="GO:0007602">
    <property type="term" value="P:phototransduction"/>
    <property type="evidence" value="ECO:0007669"/>
    <property type="project" value="UniProtKB-KW"/>
</dbReference>
<evidence type="ECO:0000256" key="8">
    <source>
        <dbReference type="ARBA" id="ARBA00022991"/>
    </source>
</evidence>
<evidence type="ECO:0000256" key="11">
    <source>
        <dbReference type="SAM" id="MobiDB-lite"/>
    </source>
</evidence>
<reference evidence="13 14" key="1">
    <citation type="submission" date="2014-09" db="EMBL/GenBank/DDBJ databases">
        <authorList>
            <person name="Magalhaes I.L.F."/>
            <person name="Oliveira U."/>
            <person name="Santos F.R."/>
            <person name="Vidigal T.H.D.A."/>
            <person name="Brescovit A.D."/>
            <person name="Santos A.J."/>
        </authorList>
    </citation>
    <scope>NUCLEOTIDE SEQUENCE [LARGE SCALE GENOMIC DNA]</scope>
</reference>
<feature type="transmembrane region" description="Helical" evidence="12">
    <location>
        <begin position="64"/>
        <end position="90"/>
    </location>
</feature>
<dbReference type="FunFam" id="1.20.1070.10:FF:000160">
    <property type="entry name" value="Related to Opsin-1"/>
    <property type="match status" value="1"/>
</dbReference>
<dbReference type="Gene3D" id="1.20.1070.10">
    <property type="entry name" value="Rhodopsin 7-helix transmembrane proteins"/>
    <property type="match status" value="1"/>
</dbReference>
<protein>
    <submittedName>
        <fullName evidence="13">Family a g protein-coupled receptor-like protein</fullName>
    </submittedName>
</protein>
<dbReference type="OrthoDB" id="536545at2759"/>
<keyword evidence="14" id="KW-1185">Reference proteome</keyword>
<dbReference type="STRING" id="401625.A0A0P1BBR6"/>
<evidence type="ECO:0000256" key="4">
    <source>
        <dbReference type="ARBA" id="ARBA00022606"/>
    </source>
</evidence>
<keyword evidence="5 12" id="KW-0812">Transmembrane</keyword>
<feature type="transmembrane region" description="Helical" evidence="12">
    <location>
        <begin position="32"/>
        <end position="52"/>
    </location>
</feature>
<feature type="region of interest" description="Disordered" evidence="11">
    <location>
        <begin position="288"/>
        <end position="307"/>
    </location>
</feature>
<keyword evidence="3" id="KW-0600">Photoreceptor protein</keyword>
<name>A0A0P1BBR6_9BASI</name>
<evidence type="ECO:0000313" key="13">
    <source>
        <dbReference type="EMBL" id="CEH13465.1"/>
    </source>
</evidence>
<dbReference type="InterPro" id="IPR018229">
    <property type="entry name" value="Rhodopsin_retinal_BS"/>
</dbReference>
<evidence type="ECO:0000256" key="9">
    <source>
        <dbReference type="ARBA" id="ARBA00023136"/>
    </source>
</evidence>
<sequence length="307" mass="33286">MEHFNDLVSRNDVLSINPTVADIDITTGASSWLWAVFSIMVFTLLITLGWAFTVPPGQRTFHYLTIAILGTASVAYFSLAADLGATAIPVEFLHGDPIPRATRSIWYVRYIDWVITTPLLLLELLLVSGLPLSAIFGTIFADEVMIITGLVGALVPSTYKWGYFTFGNVAMFGVFYVLYGPGLASARRHGGEIQKTYVTGAAILSFLWFCYPISWGLCDGSNTISPAGEMVFYGVLDILAKPVFAMIHLFSMRKVDYAALRLQSGKATDFADTEKPVVHSTGAGAGTLKTAEANNNHSPEATVAGHQ</sequence>
<keyword evidence="4" id="KW-0716">Sensory transduction</keyword>
<feature type="transmembrane region" description="Helical" evidence="12">
    <location>
        <begin position="230"/>
        <end position="251"/>
    </location>
</feature>
<dbReference type="PRINTS" id="PR00251">
    <property type="entry name" value="BACTRLOPSIN"/>
</dbReference>
<dbReference type="SUPFAM" id="SSF81321">
    <property type="entry name" value="Family A G protein-coupled receptor-like"/>
    <property type="match status" value="1"/>
</dbReference>
<feature type="transmembrane region" description="Helical" evidence="12">
    <location>
        <begin position="196"/>
        <end position="215"/>
    </location>
</feature>
<dbReference type="InterPro" id="IPR043476">
    <property type="entry name" value="Yro2-like_7TM"/>
</dbReference>
<comment type="similarity">
    <text evidence="2">Belongs to the archaeal/bacterial/fungal opsin family.</text>
</comment>
<proteinExistence type="inferred from homology"/>
<dbReference type="Proteomes" id="UP000054845">
    <property type="component" value="Unassembled WGS sequence"/>
</dbReference>
<feature type="transmembrane region" description="Helical" evidence="12">
    <location>
        <begin position="161"/>
        <end position="184"/>
    </location>
</feature>
<evidence type="ECO:0000256" key="3">
    <source>
        <dbReference type="ARBA" id="ARBA00022543"/>
    </source>
</evidence>
<evidence type="ECO:0000313" key="14">
    <source>
        <dbReference type="Proteomes" id="UP000054845"/>
    </source>
</evidence>
<dbReference type="PANTHER" id="PTHR28286">
    <property type="match status" value="1"/>
</dbReference>
<keyword evidence="8" id="KW-0157">Chromophore</keyword>
<dbReference type="PANTHER" id="PTHR28286:SF1">
    <property type="entry name" value="30 KDA HEAT SHOCK PROTEIN-RELATED"/>
    <property type="match status" value="1"/>
</dbReference>
<dbReference type="GO" id="GO:0005216">
    <property type="term" value="F:monoatomic ion channel activity"/>
    <property type="evidence" value="ECO:0007669"/>
    <property type="project" value="InterPro"/>
</dbReference>
<dbReference type="PROSITE" id="PS00950">
    <property type="entry name" value="BACTERIAL_OPSIN_1"/>
    <property type="match status" value="1"/>
</dbReference>
<dbReference type="SMART" id="SM01021">
    <property type="entry name" value="Bac_rhodopsin"/>
    <property type="match status" value="1"/>
</dbReference>
<dbReference type="GO" id="GO:0009881">
    <property type="term" value="F:photoreceptor activity"/>
    <property type="evidence" value="ECO:0007669"/>
    <property type="project" value="UniProtKB-KW"/>
</dbReference>
<dbReference type="Pfam" id="PF01036">
    <property type="entry name" value="Bac_rhodopsin"/>
    <property type="match status" value="1"/>
</dbReference>
<dbReference type="EMBL" id="CCYA01000221">
    <property type="protein sequence ID" value="CEH13465.1"/>
    <property type="molecule type" value="Genomic_DNA"/>
</dbReference>
<keyword evidence="10 13" id="KW-0675">Receptor</keyword>
<dbReference type="CDD" id="cd15239">
    <property type="entry name" value="7tm_YRO2_fungal-like"/>
    <property type="match status" value="1"/>
</dbReference>
<dbReference type="GO" id="GO:0005886">
    <property type="term" value="C:plasma membrane"/>
    <property type="evidence" value="ECO:0007669"/>
    <property type="project" value="TreeGrafter"/>
</dbReference>
<evidence type="ECO:0000256" key="5">
    <source>
        <dbReference type="ARBA" id="ARBA00022692"/>
    </source>
</evidence>
<comment type="subcellular location">
    <subcellularLocation>
        <location evidence="1">Membrane</location>
        <topology evidence="1">Multi-pass membrane protein</topology>
    </subcellularLocation>
</comment>
<evidence type="ECO:0000256" key="2">
    <source>
        <dbReference type="ARBA" id="ARBA00008130"/>
    </source>
</evidence>
<accession>A0A0P1BBR6</accession>
<keyword evidence="6" id="KW-0681">Retinal protein</keyword>
<dbReference type="InterPro" id="IPR001425">
    <property type="entry name" value="Arc/bac/fun_rhodopsins"/>
</dbReference>
<evidence type="ECO:0000256" key="6">
    <source>
        <dbReference type="ARBA" id="ARBA00022925"/>
    </source>
</evidence>
<dbReference type="AlphaFoldDB" id="A0A0P1BBR6"/>
<keyword evidence="7 12" id="KW-1133">Transmembrane helix</keyword>
<evidence type="ECO:0000256" key="10">
    <source>
        <dbReference type="ARBA" id="ARBA00023170"/>
    </source>
</evidence>
<keyword evidence="9 12" id="KW-0472">Membrane</keyword>
<organism evidence="13 14">
    <name type="scientific">Ceraceosorus bombacis</name>
    <dbReference type="NCBI Taxonomy" id="401625"/>
    <lineage>
        <taxon>Eukaryota</taxon>
        <taxon>Fungi</taxon>
        <taxon>Dikarya</taxon>
        <taxon>Basidiomycota</taxon>
        <taxon>Ustilaginomycotina</taxon>
        <taxon>Exobasidiomycetes</taxon>
        <taxon>Ceraceosorales</taxon>
        <taxon>Ceraceosoraceae</taxon>
        <taxon>Ceraceosorus</taxon>
    </lineage>
</organism>
<evidence type="ECO:0000256" key="1">
    <source>
        <dbReference type="ARBA" id="ARBA00004141"/>
    </source>
</evidence>
<dbReference type="GO" id="GO:0005783">
    <property type="term" value="C:endoplasmic reticulum"/>
    <property type="evidence" value="ECO:0007669"/>
    <property type="project" value="TreeGrafter"/>
</dbReference>